<sequence length="312" mass="34155">MRLQPERFTTRDLPGADQFAAWRDFYAGSFDLRLSDGSAKAPHYLADHTAWNLNGLRMTRACMPGGVTRQWRHFSRPPSDHWLLVVVPAVAGAPLASEPRHIGFRSLTRSFEGVGSDGEVVTLFLPRDEFREAANAFDRAPEKITQSGIGSVVADFLLSLDGSLAAFPHQQVSSLAVAVKALVSALVAPVPDNLAVAEAPLASALVQRASRLTQANIGSAGFGPKDLARLMCVSRSRLYRAFESYGGVSTFIQEVRLKEAHRRLDEAKHPMAINSLAVQLGFADHSTFSRAFRHRFGYSPRDAAGWDRPSSR</sequence>
<keyword evidence="6" id="KW-1185">Reference proteome</keyword>
<dbReference type="SUPFAM" id="SSF46689">
    <property type="entry name" value="Homeodomain-like"/>
    <property type="match status" value="1"/>
</dbReference>
<evidence type="ECO:0000256" key="1">
    <source>
        <dbReference type="ARBA" id="ARBA00023015"/>
    </source>
</evidence>
<dbReference type="EMBL" id="JAWDID010000099">
    <property type="protein sequence ID" value="MDU0343950.1"/>
    <property type="molecule type" value="Genomic_DNA"/>
</dbReference>
<dbReference type="InterPro" id="IPR009057">
    <property type="entry name" value="Homeodomain-like_sf"/>
</dbReference>
<accession>A0ABU3SHT5</accession>
<dbReference type="Pfam" id="PF12833">
    <property type="entry name" value="HTH_18"/>
    <property type="match status" value="1"/>
</dbReference>
<evidence type="ECO:0000256" key="2">
    <source>
        <dbReference type="ARBA" id="ARBA00023125"/>
    </source>
</evidence>
<dbReference type="RefSeq" id="WP_316021642.1">
    <property type="nucleotide sequence ID" value="NZ_JAWDID010000099.1"/>
</dbReference>
<evidence type="ECO:0000313" key="6">
    <source>
        <dbReference type="Proteomes" id="UP001254257"/>
    </source>
</evidence>
<evidence type="ECO:0000313" key="5">
    <source>
        <dbReference type="EMBL" id="MDU0343950.1"/>
    </source>
</evidence>
<comment type="caution">
    <text evidence="5">The sequence shown here is derived from an EMBL/GenBank/DDBJ whole genome shotgun (WGS) entry which is preliminary data.</text>
</comment>
<protein>
    <submittedName>
        <fullName evidence="5">Helix-turn-helix transcriptional regulator</fullName>
    </submittedName>
</protein>
<dbReference type="PANTHER" id="PTHR46796">
    <property type="entry name" value="HTH-TYPE TRANSCRIPTIONAL ACTIVATOR RHAS-RELATED"/>
    <property type="match status" value="1"/>
</dbReference>
<dbReference type="PROSITE" id="PS00041">
    <property type="entry name" value="HTH_ARAC_FAMILY_1"/>
    <property type="match status" value="1"/>
</dbReference>
<gene>
    <name evidence="5" type="ORF">RKE40_29060</name>
</gene>
<feature type="domain" description="HTH araC/xylS-type" evidence="4">
    <location>
        <begin position="207"/>
        <end position="306"/>
    </location>
</feature>
<dbReference type="SMART" id="SM00342">
    <property type="entry name" value="HTH_ARAC"/>
    <property type="match status" value="1"/>
</dbReference>
<dbReference type="InterPro" id="IPR018060">
    <property type="entry name" value="HTH_AraC"/>
</dbReference>
<keyword evidence="3" id="KW-0804">Transcription</keyword>
<evidence type="ECO:0000259" key="4">
    <source>
        <dbReference type="PROSITE" id="PS01124"/>
    </source>
</evidence>
<reference evidence="5 6" key="1">
    <citation type="submission" date="2023-09" db="EMBL/GenBank/DDBJ databases">
        <title>Whole genome shotgun sequencing (WGS) of Bosea sp. ZW T0_25, isolated from stored onions (Allium cepa).</title>
        <authorList>
            <person name="Stoll D.A."/>
            <person name="Huch M."/>
        </authorList>
    </citation>
    <scope>NUCLEOTIDE SEQUENCE [LARGE SCALE GENOMIC DNA]</scope>
    <source>
        <strain evidence="5 6">ZW T0_25</strain>
    </source>
</reference>
<name>A0ABU3SHT5_9HYPH</name>
<dbReference type="Proteomes" id="UP001254257">
    <property type="component" value="Unassembled WGS sequence"/>
</dbReference>
<dbReference type="InterPro" id="IPR050204">
    <property type="entry name" value="AraC_XylS_family_regulators"/>
</dbReference>
<dbReference type="Gene3D" id="1.10.10.60">
    <property type="entry name" value="Homeodomain-like"/>
    <property type="match status" value="1"/>
</dbReference>
<dbReference type="PANTHER" id="PTHR46796:SF6">
    <property type="entry name" value="ARAC SUBFAMILY"/>
    <property type="match status" value="1"/>
</dbReference>
<keyword evidence="2" id="KW-0238">DNA-binding</keyword>
<dbReference type="PROSITE" id="PS01124">
    <property type="entry name" value="HTH_ARAC_FAMILY_2"/>
    <property type="match status" value="1"/>
</dbReference>
<organism evidence="5 6">
    <name type="scientific">Bosea rubneri</name>
    <dbReference type="NCBI Taxonomy" id="3075434"/>
    <lineage>
        <taxon>Bacteria</taxon>
        <taxon>Pseudomonadati</taxon>
        <taxon>Pseudomonadota</taxon>
        <taxon>Alphaproteobacteria</taxon>
        <taxon>Hyphomicrobiales</taxon>
        <taxon>Boseaceae</taxon>
        <taxon>Bosea</taxon>
    </lineage>
</organism>
<proteinExistence type="predicted"/>
<dbReference type="InterPro" id="IPR018062">
    <property type="entry name" value="HTH_AraC-typ_CS"/>
</dbReference>
<keyword evidence="1" id="KW-0805">Transcription regulation</keyword>
<evidence type="ECO:0000256" key="3">
    <source>
        <dbReference type="ARBA" id="ARBA00023163"/>
    </source>
</evidence>